<keyword evidence="2" id="KW-1185">Reference proteome</keyword>
<sequence length="45" mass="5093">MEYVTTAIVVTLTLVALGIVIDRLLWLRKWLNKPPPGSSNDDRRA</sequence>
<name>A0A7R7YPJ5_9MYCO</name>
<evidence type="ECO:0000313" key="1">
    <source>
        <dbReference type="EMBL" id="BCO33820.1"/>
    </source>
</evidence>
<proteinExistence type="predicted"/>
<accession>A0A7R7YPJ5</accession>
<evidence type="ECO:0000313" key="2">
    <source>
        <dbReference type="Proteomes" id="UP000595446"/>
    </source>
</evidence>
<dbReference type="AlphaFoldDB" id="A0A7R7YPJ5"/>
<dbReference type="EMBL" id="AP024237">
    <property type="protein sequence ID" value="BCO33820.1"/>
    <property type="molecule type" value="Genomic_DNA"/>
</dbReference>
<organism evidence="1 2">
    <name type="scientific">Mycobacterium heckeshornense</name>
    <dbReference type="NCBI Taxonomy" id="110505"/>
    <lineage>
        <taxon>Bacteria</taxon>
        <taxon>Bacillati</taxon>
        <taxon>Actinomycetota</taxon>
        <taxon>Actinomycetes</taxon>
        <taxon>Mycobacteriales</taxon>
        <taxon>Mycobacteriaceae</taxon>
        <taxon>Mycobacterium</taxon>
    </lineage>
</organism>
<gene>
    <name evidence="1" type="ORF">MHEC_02530</name>
</gene>
<protein>
    <submittedName>
        <fullName evidence="1">Uncharacterized protein</fullName>
    </submittedName>
</protein>
<reference evidence="1 2" key="1">
    <citation type="submission" date="2020-12" db="EMBL/GenBank/DDBJ databases">
        <title>Complete genome sequence of Mycobacterium heckeshornense JCM 15655T, closely related to a pathogenic non-tuberculous mycobacterial species Mycobacterium xenopi.</title>
        <authorList>
            <person name="Yoshida M."/>
            <person name="Fukano H."/>
            <person name="Asakura T."/>
            <person name="Suzuki M."/>
            <person name="Hoshino Y."/>
        </authorList>
    </citation>
    <scope>NUCLEOTIDE SEQUENCE [LARGE SCALE GENOMIC DNA]</scope>
    <source>
        <strain evidence="1 2">JCM 15655</strain>
    </source>
</reference>
<dbReference type="Proteomes" id="UP000595446">
    <property type="component" value="Chromosome"/>
</dbReference>